<gene>
    <name evidence="1" type="ORF">LCGC14_2015390</name>
</gene>
<reference evidence="1" key="1">
    <citation type="journal article" date="2015" name="Nature">
        <title>Complex archaea that bridge the gap between prokaryotes and eukaryotes.</title>
        <authorList>
            <person name="Spang A."/>
            <person name="Saw J.H."/>
            <person name="Jorgensen S.L."/>
            <person name="Zaremba-Niedzwiedzka K."/>
            <person name="Martijn J."/>
            <person name="Lind A.E."/>
            <person name="van Eijk R."/>
            <person name="Schleper C."/>
            <person name="Guy L."/>
            <person name="Ettema T.J."/>
        </authorList>
    </citation>
    <scope>NUCLEOTIDE SEQUENCE</scope>
</reference>
<dbReference type="AlphaFoldDB" id="A0A0F9FLK3"/>
<evidence type="ECO:0000313" key="1">
    <source>
        <dbReference type="EMBL" id="KKL79386.1"/>
    </source>
</evidence>
<proteinExistence type="predicted"/>
<dbReference type="EMBL" id="LAZR01023188">
    <property type="protein sequence ID" value="KKL79386.1"/>
    <property type="molecule type" value="Genomic_DNA"/>
</dbReference>
<accession>A0A0F9FLK3</accession>
<sequence>MTIIGGIEIPEKGVKVIHEPGKVINILCDLPNSSDLLHMLEIFKEDGRAGKMLYRHAKVKMYMLLLFKHPAWMSPDEEPNPTGLILFVASSLEAFIKYFYIWFNNEKDNDRMNIIFEIQDMLYEHQKIDKTLEPQL</sequence>
<name>A0A0F9FLK3_9ZZZZ</name>
<comment type="caution">
    <text evidence="1">The sequence shown here is derived from an EMBL/GenBank/DDBJ whole genome shotgun (WGS) entry which is preliminary data.</text>
</comment>
<organism evidence="1">
    <name type="scientific">marine sediment metagenome</name>
    <dbReference type="NCBI Taxonomy" id="412755"/>
    <lineage>
        <taxon>unclassified sequences</taxon>
        <taxon>metagenomes</taxon>
        <taxon>ecological metagenomes</taxon>
    </lineage>
</organism>
<protein>
    <submittedName>
        <fullName evidence="1">Uncharacterized protein</fullName>
    </submittedName>
</protein>